<evidence type="ECO:0008006" key="3">
    <source>
        <dbReference type="Google" id="ProtNLM"/>
    </source>
</evidence>
<dbReference type="Gene3D" id="1.25.40.10">
    <property type="entry name" value="Tetratricopeptide repeat domain"/>
    <property type="match status" value="1"/>
</dbReference>
<evidence type="ECO:0000313" key="2">
    <source>
        <dbReference type="Proteomes" id="UP000291831"/>
    </source>
</evidence>
<dbReference type="AlphaFoldDB" id="A0A8B3S4I4"/>
<name>A0A8B3S4I4_9EURY</name>
<protein>
    <recommendedName>
        <fullName evidence="3">Tetratricopeptide repeat protein</fullName>
    </recommendedName>
</protein>
<dbReference type="SUPFAM" id="SSF48452">
    <property type="entry name" value="TPR-like"/>
    <property type="match status" value="1"/>
</dbReference>
<dbReference type="Proteomes" id="UP000291831">
    <property type="component" value="Unassembled WGS sequence"/>
</dbReference>
<comment type="caution">
    <text evidence="1">The sequence shown here is derived from an EMBL/GenBank/DDBJ whole genome shotgun (WGS) entry which is preliminary data.</text>
</comment>
<dbReference type="InterPro" id="IPR011990">
    <property type="entry name" value="TPR-like_helical_dom_sf"/>
</dbReference>
<proteinExistence type="predicted"/>
<accession>A0A8B3S4I4</accession>
<sequence>MVIDSCLVMNIDKELISYKSYVLDYNLKSIAETERRLGWYFYQLNREGDAGKALHHYELSHSSYQLLGDKFEEARLKSSLGLLYNRRQRELGKLELDTSKTYVERAWDVLKPILDPTHTITEGNITSKDEIDQVVDKMINLSRHVTVEQKRILAKVWGGIAHVYLRLSGDPGGVIVRKGRTEIEEDEENRQLLYKAETFLRATRQLEKEVGAIRDLIQTDHLIGLTLTRLGKAEEAIKFHENWTRKAGLLGWKHEYAQACRNLSVAYAYNGDGESKKWVDEAIKTWENLQKITSEDRTTDIEAAKKLKKKISNLIKK</sequence>
<organism evidence="1 2">
    <name type="scientific">Candidatus Argoarchaeum ethanivorans</name>
    <dbReference type="NCBI Taxonomy" id="2608793"/>
    <lineage>
        <taxon>Archaea</taxon>
        <taxon>Methanobacteriati</taxon>
        <taxon>Methanobacteriota</taxon>
        <taxon>Stenosarchaea group</taxon>
        <taxon>Methanomicrobia</taxon>
        <taxon>Methanosarcinales</taxon>
        <taxon>Methanosarcinales incertae sedis</taxon>
        <taxon>GOM Arc I cluster</taxon>
        <taxon>Candidatus Argoarchaeum</taxon>
    </lineage>
</organism>
<dbReference type="EMBL" id="RPGO01000009">
    <property type="protein sequence ID" value="RZB32224.1"/>
    <property type="molecule type" value="Genomic_DNA"/>
</dbReference>
<gene>
    <name evidence="1" type="ORF">AEth_00547</name>
</gene>
<evidence type="ECO:0000313" key="1">
    <source>
        <dbReference type="EMBL" id="RZB32224.1"/>
    </source>
</evidence>
<reference evidence="2" key="1">
    <citation type="submission" date="2019-01" db="EMBL/GenBank/DDBJ databases">
        <title>Anaerobic oxidation of ethane by archaea from a marine hydrocarbon seep.</title>
        <authorList>
            <person name="Musat F."/>
        </authorList>
    </citation>
    <scope>NUCLEOTIDE SEQUENCE [LARGE SCALE GENOMIC DNA]</scope>
</reference>